<feature type="signal peptide" evidence="1">
    <location>
        <begin position="1"/>
        <end position="20"/>
    </location>
</feature>
<dbReference type="Proteomes" id="UP000054166">
    <property type="component" value="Unassembled WGS sequence"/>
</dbReference>
<evidence type="ECO:0008006" key="4">
    <source>
        <dbReference type="Google" id="ProtNLM"/>
    </source>
</evidence>
<proteinExistence type="predicted"/>
<evidence type="ECO:0000313" key="2">
    <source>
        <dbReference type="EMBL" id="KIM71104.1"/>
    </source>
</evidence>
<dbReference type="HOGENOM" id="CLU_1619652_0_0_1"/>
<evidence type="ECO:0000313" key="3">
    <source>
        <dbReference type="Proteomes" id="UP000054166"/>
    </source>
</evidence>
<organism evidence="2 3">
    <name type="scientific">Piloderma croceum (strain F 1598)</name>
    <dbReference type="NCBI Taxonomy" id="765440"/>
    <lineage>
        <taxon>Eukaryota</taxon>
        <taxon>Fungi</taxon>
        <taxon>Dikarya</taxon>
        <taxon>Basidiomycota</taxon>
        <taxon>Agaricomycotina</taxon>
        <taxon>Agaricomycetes</taxon>
        <taxon>Agaricomycetidae</taxon>
        <taxon>Atheliales</taxon>
        <taxon>Atheliaceae</taxon>
        <taxon>Piloderma</taxon>
    </lineage>
</organism>
<dbReference type="EMBL" id="KN833488">
    <property type="protein sequence ID" value="KIM71104.1"/>
    <property type="molecule type" value="Genomic_DNA"/>
</dbReference>
<keyword evidence="1" id="KW-0732">Signal</keyword>
<accession>A0A0C3ESP9</accession>
<dbReference type="AlphaFoldDB" id="A0A0C3ESP9"/>
<protein>
    <recommendedName>
        <fullName evidence="4">DUF4189 domain-containing protein</fullName>
    </recommendedName>
</protein>
<gene>
    <name evidence="2" type="ORF">PILCRDRAFT_830538</name>
</gene>
<reference evidence="3" key="2">
    <citation type="submission" date="2015-01" db="EMBL/GenBank/DDBJ databases">
        <title>Evolutionary Origins and Diversification of the Mycorrhizal Mutualists.</title>
        <authorList>
            <consortium name="DOE Joint Genome Institute"/>
            <consortium name="Mycorrhizal Genomics Consortium"/>
            <person name="Kohler A."/>
            <person name="Kuo A."/>
            <person name="Nagy L.G."/>
            <person name="Floudas D."/>
            <person name="Copeland A."/>
            <person name="Barry K.W."/>
            <person name="Cichocki N."/>
            <person name="Veneault-Fourrey C."/>
            <person name="LaButti K."/>
            <person name="Lindquist E.A."/>
            <person name="Lipzen A."/>
            <person name="Lundell T."/>
            <person name="Morin E."/>
            <person name="Murat C."/>
            <person name="Riley R."/>
            <person name="Ohm R."/>
            <person name="Sun H."/>
            <person name="Tunlid A."/>
            <person name="Henrissat B."/>
            <person name="Grigoriev I.V."/>
            <person name="Hibbett D.S."/>
            <person name="Martin F."/>
        </authorList>
    </citation>
    <scope>NUCLEOTIDE SEQUENCE [LARGE SCALE GENOMIC DNA]</scope>
    <source>
        <strain evidence="3">F 1598</strain>
    </source>
</reference>
<name>A0A0C3ESP9_PILCF</name>
<evidence type="ECO:0000256" key="1">
    <source>
        <dbReference type="SAM" id="SignalP"/>
    </source>
</evidence>
<feature type="chain" id="PRO_5002164226" description="DUF4189 domain-containing protein" evidence="1">
    <location>
        <begin position="21"/>
        <end position="169"/>
    </location>
</feature>
<dbReference type="InParanoid" id="A0A0C3ESP9"/>
<reference evidence="2 3" key="1">
    <citation type="submission" date="2014-04" db="EMBL/GenBank/DDBJ databases">
        <authorList>
            <consortium name="DOE Joint Genome Institute"/>
            <person name="Kuo A."/>
            <person name="Tarkka M."/>
            <person name="Buscot F."/>
            <person name="Kohler A."/>
            <person name="Nagy L.G."/>
            <person name="Floudas D."/>
            <person name="Copeland A."/>
            <person name="Barry K.W."/>
            <person name="Cichocki N."/>
            <person name="Veneault-Fourrey C."/>
            <person name="LaButti K."/>
            <person name="Lindquist E.A."/>
            <person name="Lipzen A."/>
            <person name="Lundell T."/>
            <person name="Morin E."/>
            <person name="Murat C."/>
            <person name="Sun H."/>
            <person name="Tunlid A."/>
            <person name="Henrissat B."/>
            <person name="Grigoriev I.V."/>
            <person name="Hibbett D.S."/>
            <person name="Martin F."/>
            <person name="Nordberg H.P."/>
            <person name="Cantor M.N."/>
            <person name="Hua S.X."/>
        </authorList>
    </citation>
    <scope>NUCLEOTIDE SEQUENCE [LARGE SCALE GENOMIC DNA]</scope>
    <source>
        <strain evidence="2 3">F 1598</strain>
    </source>
</reference>
<sequence>MKSMIFFATVALSSTSSVFGAPATTSTLLTSRVQHLHVTASNTTLTRATSNWACLAFSPSSANIGAGTGSDEDSAALAAIGQCAVSDCTVKTSTGGSDCIYHGCIAFTRGVPTTAGAASIFPVIRTVASAAVQQETLDAIIAESKSHCIAGSKPGTCGATDFFCGDPSS</sequence>
<keyword evidence="3" id="KW-1185">Reference proteome</keyword>